<dbReference type="PANTHER" id="PTHR10869:SF215">
    <property type="entry name" value="FE2OG DIOXYGENASE DOMAIN-CONTAINING PROTEIN"/>
    <property type="match status" value="1"/>
</dbReference>
<evidence type="ECO:0000313" key="9">
    <source>
        <dbReference type="Proteomes" id="UP000659654"/>
    </source>
</evidence>
<evidence type="ECO:0000256" key="6">
    <source>
        <dbReference type="ARBA" id="ARBA00023004"/>
    </source>
</evidence>
<keyword evidence="4" id="KW-0223">Dioxygenase</keyword>
<dbReference type="EMBL" id="CAJFCV020000005">
    <property type="protein sequence ID" value="CAG9126929.1"/>
    <property type="molecule type" value="Genomic_DNA"/>
</dbReference>
<keyword evidence="2" id="KW-0479">Metal-binding</keyword>
<dbReference type="OrthoDB" id="420380at2759"/>
<dbReference type="EMBL" id="CAJFDI010000005">
    <property type="protein sequence ID" value="CAD5233225.1"/>
    <property type="molecule type" value="Genomic_DNA"/>
</dbReference>
<keyword evidence="6" id="KW-0408">Iron</keyword>
<evidence type="ECO:0000256" key="2">
    <source>
        <dbReference type="ARBA" id="ARBA00022723"/>
    </source>
</evidence>
<comment type="cofactor">
    <cofactor evidence="1">
        <name>L-ascorbate</name>
        <dbReference type="ChEBI" id="CHEBI:38290"/>
    </cofactor>
</comment>
<dbReference type="InterPro" id="IPR045054">
    <property type="entry name" value="P4HA-like"/>
</dbReference>
<keyword evidence="3" id="KW-0847">Vitamin C</keyword>
<proteinExistence type="predicted"/>
<dbReference type="InterPro" id="IPR006620">
    <property type="entry name" value="Pro_4_hyd_alph"/>
</dbReference>
<dbReference type="Gene3D" id="2.60.120.620">
    <property type="entry name" value="q2cbj1_9rhob like domain"/>
    <property type="match status" value="1"/>
</dbReference>
<evidence type="ECO:0000259" key="7">
    <source>
        <dbReference type="PROSITE" id="PS51471"/>
    </source>
</evidence>
<name>A0A7I8XPI0_BURXY</name>
<dbReference type="InterPro" id="IPR044862">
    <property type="entry name" value="Pro_4_hyd_alph_FE2OG_OXY"/>
</dbReference>
<organism evidence="8 9">
    <name type="scientific">Bursaphelenchus xylophilus</name>
    <name type="common">Pinewood nematode worm</name>
    <name type="synonym">Aphelenchoides xylophilus</name>
    <dbReference type="NCBI Taxonomy" id="6326"/>
    <lineage>
        <taxon>Eukaryota</taxon>
        <taxon>Metazoa</taxon>
        <taxon>Ecdysozoa</taxon>
        <taxon>Nematoda</taxon>
        <taxon>Chromadorea</taxon>
        <taxon>Rhabditida</taxon>
        <taxon>Tylenchina</taxon>
        <taxon>Tylenchomorpha</taxon>
        <taxon>Aphelenchoidea</taxon>
        <taxon>Aphelenchoididae</taxon>
        <taxon>Bursaphelenchus</taxon>
    </lineage>
</organism>
<dbReference type="GO" id="GO:0005506">
    <property type="term" value="F:iron ion binding"/>
    <property type="evidence" value="ECO:0007669"/>
    <property type="project" value="InterPro"/>
</dbReference>
<dbReference type="AlphaFoldDB" id="A0A7I8XPI0"/>
<comment type="caution">
    <text evidence="8">The sequence shown here is derived from an EMBL/GenBank/DDBJ whole genome shotgun (WGS) entry which is preliminary data.</text>
</comment>
<keyword evidence="9" id="KW-1185">Reference proteome</keyword>
<sequence length="341" mass="39355">MKNPENETPKGVSTSQLVHYARESLKMQSFLWVLCFLFAARSHKWERIKELLENDDIKNTWTKSDLMLCTNPRIPFTDSELFCQAVLTTMLDIIHIEYLSIQPTLFKIHKFGTPSMISSIKKRFFTSDEVTEQRVEGATYSAGHRGRVADGLWLEPHEPCVIPLFRKLQRSLRVNPAIAENFLVLKYDKNGHYAPHYDHLFPMTKEYDDGWFEFFGNRMATALLIVQQAELGGGTIFPHLDLVVESDPGDLLLWFNADSNDVREQNSLHASCPVERGQKMAVSLWIRGNFQDQLFCPVQSSRYSAVDMVKRIGDIKHFPQFGSRPQIPREYGGYWDDDVED</sequence>
<evidence type="ECO:0000256" key="4">
    <source>
        <dbReference type="ARBA" id="ARBA00022964"/>
    </source>
</evidence>
<evidence type="ECO:0000256" key="1">
    <source>
        <dbReference type="ARBA" id="ARBA00001961"/>
    </source>
</evidence>
<reference evidence="8" key="1">
    <citation type="submission" date="2020-09" db="EMBL/GenBank/DDBJ databases">
        <authorList>
            <person name="Kikuchi T."/>
        </authorList>
    </citation>
    <scope>NUCLEOTIDE SEQUENCE</scope>
    <source>
        <strain evidence="8">Ka4C1</strain>
    </source>
</reference>
<dbReference type="PROSITE" id="PS51471">
    <property type="entry name" value="FE2OG_OXY"/>
    <property type="match status" value="1"/>
</dbReference>
<feature type="domain" description="Fe2OG dioxygenase" evidence="7">
    <location>
        <begin position="173"/>
        <end position="288"/>
    </location>
</feature>
<gene>
    <name evidence="8" type="ORF">BXYJ_LOCUS13316</name>
</gene>
<dbReference type="GO" id="GO:0004656">
    <property type="term" value="F:procollagen-proline 4-dioxygenase activity"/>
    <property type="evidence" value="ECO:0007669"/>
    <property type="project" value="TreeGrafter"/>
</dbReference>
<dbReference type="SMR" id="A0A7I8XPI0"/>
<evidence type="ECO:0000256" key="3">
    <source>
        <dbReference type="ARBA" id="ARBA00022896"/>
    </source>
</evidence>
<dbReference type="Proteomes" id="UP000582659">
    <property type="component" value="Unassembled WGS sequence"/>
</dbReference>
<dbReference type="InterPro" id="IPR005123">
    <property type="entry name" value="Oxoglu/Fe-dep_dioxygenase_dom"/>
</dbReference>
<dbReference type="PANTHER" id="PTHR10869">
    <property type="entry name" value="PROLYL 4-HYDROXYLASE ALPHA SUBUNIT"/>
    <property type="match status" value="1"/>
</dbReference>
<protein>
    <submittedName>
        <fullName evidence="8">(pine wood nematode) hypothetical protein</fullName>
    </submittedName>
</protein>
<dbReference type="Pfam" id="PF13640">
    <property type="entry name" value="2OG-FeII_Oxy_3"/>
    <property type="match status" value="1"/>
</dbReference>
<evidence type="ECO:0000256" key="5">
    <source>
        <dbReference type="ARBA" id="ARBA00023002"/>
    </source>
</evidence>
<dbReference type="GO" id="GO:0005783">
    <property type="term" value="C:endoplasmic reticulum"/>
    <property type="evidence" value="ECO:0007669"/>
    <property type="project" value="TreeGrafter"/>
</dbReference>
<evidence type="ECO:0000313" key="8">
    <source>
        <dbReference type="EMBL" id="CAD5233225.1"/>
    </source>
</evidence>
<dbReference type="GO" id="GO:0031418">
    <property type="term" value="F:L-ascorbic acid binding"/>
    <property type="evidence" value="ECO:0007669"/>
    <property type="project" value="UniProtKB-KW"/>
</dbReference>
<dbReference type="Proteomes" id="UP000659654">
    <property type="component" value="Unassembled WGS sequence"/>
</dbReference>
<accession>A0A7I8XPI0</accession>
<dbReference type="SMART" id="SM00702">
    <property type="entry name" value="P4Hc"/>
    <property type="match status" value="1"/>
</dbReference>
<keyword evidence="5" id="KW-0560">Oxidoreductase</keyword>